<dbReference type="OMA" id="RVECNED"/>
<sequence length="504" mass="58442">MSEFSPITTAISIFNLKKCRYVPNNQGGYYFIDDSTHALFTTTTKDPFIEELPYKTTESIASFCFDQENDLFIYTTLKNQRVIIVKYKDTILQRVECNEDVKGISLFQSTVVAITETFFYYFDIKRKSAKSMKHKQMSNWKWTASYIVLMTQTKKQIIFSVFEVCDTMHFIQDISFPISTTLPISFDLATIFNYSFIFAYEPNAKSAIVIRIGPQNDEYKEVIIPVYTFAQVAVVSDFLLVMTFSIGVVYYFSAGEFHKVAVVKLPPLSQDNIRFNQSHFLNFNERSITTFGIDFSAISSYLPCPDRTAILLKHHSPVTVIQQSLSQIFDDFYKGHIPFETIRKIFSNTTNTEIISSALLEWHPDPPVFCFIVLEFINSCPKKIPAGVFIRYINELINDNQITRLLMMLQCHVIPDDEVIALHLVSNRDKCDFLFQFALDMLKRMKNKNTHIFETLIIHQEYADALMFAITHNVDLKSKDISDILRHVKDTLLLFQLNQFLMQK</sequence>
<dbReference type="PANTHER" id="PTHR12897">
    <property type="entry name" value="COLON CANCER-ASSOCIATED PROTEIN MIC1"/>
    <property type="match status" value="1"/>
</dbReference>
<proteinExistence type="predicted"/>
<protein>
    <recommendedName>
        <fullName evidence="1">Mic1 domain-containing protein</fullName>
    </recommendedName>
</protein>
<keyword evidence="3" id="KW-1185">Reference proteome</keyword>
<evidence type="ECO:0000259" key="1">
    <source>
        <dbReference type="Pfam" id="PF07035"/>
    </source>
</evidence>
<gene>
    <name evidence="2" type="ORF">EIN_098450</name>
</gene>
<dbReference type="GO" id="GO:0031902">
    <property type="term" value="C:late endosome membrane"/>
    <property type="evidence" value="ECO:0007669"/>
    <property type="project" value="TreeGrafter"/>
</dbReference>
<dbReference type="Pfam" id="PF07035">
    <property type="entry name" value="RMC1_C"/>
    <property type="match status" value="1"/>
</dbReference>
<dbReference type="PANTHER" id="PTHR12897:SF4">
    <property type="entry name" value="REGULATOR OF MON1-CCZ1 COMPLEX"/>
    <property type="match status" value="1"/>
</dbReference>
<feature type="domain" description="Mic1" evidence="1">
    <location>
        <begin position="371"/>
        <end position="503"/>
    </location>
</feature>
<dbReference type="Proteomes" id="UP000014680">
    <property type="component" value="Unassembled WGS sequence"/>
</dbReference>
<name>A0A0A1U477_ENTIV</name>
<dbReference type="GO" id="GO:0010506">
    <property type="term" value="P:regulation of autophagy"/>
    <property type="evidence" value="ECO:0007669"/>
    <property type="project" value="InterPro"/>
</dbReference>
<dbReference type="GO" id="GO:0005765">
    <property type="term" value="C:lysosomal membrane"/>
    <property type="evidence" value="ECO:0007669"/>
    <property type="project" value="TreeGrafter"/>
</dbReference>
<dbReference type="InterPro" id="IPR040371">
    <property type="entry name" value="RMC1"/>
</dbReference>
<dbReference type="GO" id="GO:0035658">
    <property type="term" value="C:Mon1-Ccz1 complex"/>
    <property type="evidence" value="ECO:0007669"/>
    <property type="project" value="InterPro"/>
</dbReference>
<dbReference type="RefSeq" id="XP_004254289.1">
    <property type="nucleotide sequence ID" value="XM_004254241.1"/>
</dbReference>
<organism evidence="2 3">
    <name type="scientific">Entamoeba invadens IP1</name>
    <dbReference type="NCBI Taxonomy" id="370355"/>
    <lineage>
        <taxon>Eukaryota</taxon>
        <taxon>Amoebozoa</taxon>
        <taxon>Evosea</taxon>
        <taxon>Archamoebae</taxon>
        <taxon>Mastigamoebida</taxon>
        <taxon>Entamoebidae</taxon>
        <taxon>Entamoeba</taxon>
    </lineage>
</organism>
<dbReference type="EMBL" id="KB206860">
    <property type="protein sequence ID" value="ELP87518.1"/>
    <property type="molecule type" value="Genomic_DNA"/>
</dbReference>
<dbReference type="KEGG" id="eiv:EIN_098450"/>
<dbReference type="GeneID" id="14886436"/>
<evidence type="ECO:0000313" key="2">
    <source>
        <dbReference type="EMBL" id="ELP87518.1"/>
    </source>
</evidence>
<dbReference type="OrthoDB" id="26384at2759"/>
<accession>A0A0A1U477</accession>
<dbReference type="AlphaFoldDB" id="A0A0A1U477"/>
<evidence type="ECO:0000313" key="3">
    <source>
        <dbReference type="Proteomes" id="UP000014680"/>
    </source>
</evidence>
<dbReference type="InterPro" id="IPR009755">
    <property type="entry name" value="RMC1_C"/>
</dbReference>
<dbReference type="VEuPathDB" id="AmoebaDB:EIN_098450"/>
<reference evidence="2 3" key="1">
    <citation type="submission" date="2012-10" db="EMBL/GenBank/DDBJ databases">
        <authorList>
            <person name="Zafar N."/>
            <person name="Inman J."/>
            <person name="Hall N."/>
            <person name="Lorenzi H."/>
            <person name="Caler E."/>
        </authorList>
    </citation>
    <scope>NUCLEOTIDE SEQUENCE [LARGE SCALE GENOMIC DNA]</scope>
    <source>
        <strain evidence="2 3">IP1</strain>
    </source>
</reference>